<dbReference type="SUPFAM" id="SSF81878">
    <property type="entry name" value="BRCA2 tower domain"/>
    <property type="match status" value="1"/>
</dbReference>
<keyword evidence="5" id="KW-0234">DNA repair</keyword>
<evidence type="ECO:0000259" key="7">
    <source>
        <dbReference type="Pfam" id="PF09103"/>
    </source>
</evidence>
<keyword evidence="1" id="KW-0677">Repeat</keyword>
<dbReference type="Pfam" id="PF09103">
    <property type="entry name" value="BRCA-2_OB1"/>
    <property type="match status" value="1"/>
</dbReference>
<accession>A0AAV0KPN9</accession>
<dbReference type="PANTHER" id="PTHR11289:SF0">
    <property type="entry name" value="BREAST CANCER TYPE 2 SUSCEPTIBILITY PROTEIN"/>
    <property type="match status" value="1"/>
</dbReference>
<reference evidence="9" key="1">
    <citation type="submission" date="2022-08" db="EMBL/GenBank/DDBJ databases">
        <authorList>
            <person name="Gutierrez-Valencia J."/>
        </authorList>
    </citation>
    <scope>NUCLEOTIDE SEQUENCE</scope>
</reference>
<evidence type="ECO:0000256" key="5">
    <source>
        <dbReference type="ARBA" id="ARBA00023204"/>
    </source>
</evidence>
<keyword evidence="10" id="KW-1185">Reference proteome</keyword>
<dbReference type="Pfam" id="PF00634">
    <property type="entry name" value="BRCA2"/>
    <property type="match status" value="3"/>
</dbReference>
<dbReference type="InterPro" id="IPR012340">
    <property type="entry name" value="NA-bd_OB-fold"/>
</dbReference>
<dbReference type="GO" id="GO:0000724">
    <property type="term" value="P:double-strand break repair via homologous recombination"/>
    <property type="evidence" value="ECO:0007669"/>
    <property type="project" value="InterPro"/>
</dbReference>
<dbReference type="InterPro" id="IPR015525">
    <property type="entry name" value="BRCA2"/>
</dbReference>
<dbReference type="InterPro" id="IPR015187">
    <property type="entry name" value="BRCA2_OB_1"/>
</dbReference>
<dbReference type="SUPFAM" id="SSF50249">
    <property type="entry name" value="Nucleic acid-binding proteins"/>
    <property type="match status" value="3"/>
</dbReference>
<dbReference type="InterPro" id="IPR036315">
    <property type="entry name" value="BRCA2_hlx_sf"/>
</dbReference>
<dbReference type="Proteomes" id="UP001154282">
    <property type="component" value="Unassembled WGS sequence"/>
</dbReference>
<evidence type="ECO:0000313" key="9">
    <source>
        <dbReference type="EMBL" id="CAI0424117.1"/>
    </source>
</evidence>
<proteinExistence type="predicted"/>
<evidence type="ECO:0000259" key="8">
    <source>
        <dbReference type="Pfam" id="PF09169"/>
    </source>
</evidence>
<evidence type="ECO:0000256" key="2">
    <source>
        <dbReference type="ARBA" id="ARBA00022763"/>
    </source>
</evidence>
<feature type="domain" description="BRCA2 OB1" evidence="7">
    <location>
        <begin position="592"/>
        <end position="718"/>
    </location>
</feature>
<dbReference type="GO" id="GO:0006355">
    <property type="term" value="P:regulation of DNA-templated transcription"/>
    <property type="evidence" value="ECO:0007669"/>
    <property type="project" value="TreeGrafter"/>
</dbReference>
<evidence type="ECO:0000256" key="3">
    <source>
        <dbReference type="ARBA" id="ARBA00023125"/>
    </source>
</evidence>
<evidence type="ECO:0000256" key="6">
    <source>
        <dbReference type="SAM" id="MobiDB-lite"/>
    </source>
</evidence>
<sequence>MSTWRIFSDAENDFRWEVSGAVAQSNLPVESKVYPVSPVSSSFRLPSMADLLLEGCPKLLENAKDGGGSAPIFRTGSGKSVALKQSSIAKALSVLSDGDGLGTAGYAGEAYNGDVPSNFSNSLFQTASGKSVGFTSAGLSKARSLLGMTEDGGNASSFEGFQRPQRSSFAKVHTGGQGFTHLGMRDGASKEMPGSSPATPYKTGLAGSRLSNEFTPDSLLSKVHDTAAKPPPIKFQTAGGRSLSVSTDALQRARSLLGDPDLGSFFNVGDPAIAVSEERRTSDSSFSKVKDVYAGFTYPGAARSKYTQKNFLPPLKASSNQFQGLLNSENVSIGSNLLKQFDAVGNDCINGNVNKENSLASYKTCMDDHARLNTIGNGSALRRIQVAKPCPGPLADISNTVHTNCADGRQVGGGKRRLRGGISVSPFKRPRNSKFITPLNKNHCPSGLSVVSSQIPCSRKRVSTRYPAQTSRMHIKEYFGVALPHHRFLVQLEEQAACITSDAASTYSFPDQLGTNSIGVEACRRMLVQSGASEQCASEEWVTNHYKWIVWKLGCYDRYRPVKAAAKFLTITNVLEELKYRYEREVNHGHRSALKRILEGDVPPSSMMVLCISAVCANSEAEAEDRPPESNSPLGGTAAKVQLTDGWYAVDALLDMPLSKLLSSGNLFVGQKLRVWGAGLSGWAGPVSPLEASNAVSLLLHTNGTYRAHWADRLGFCKRTGAPLAFRCIKSNGGPVPHTLVGVRRIYPVLYKEKFGGGGSIVRSERMEAKMLQVYNDRRSVVVEGVVLDMQRGTESSRPYNNDSDSEEGAKLLKILETSAEPEVLMAGMSSAQLASFTSYQAKLQATKQFNMDKAIEKAFRDAGLEERDVTPFMRVRVVGLTTGGQGNIRSQEGLITIWNPTEKQQLELVEGQAYDVAGLVPVNCDSNTLYLQARGPGNKWKPLSRSQTQSFEPFFTPRMSITLSNLGEVAFGSEFDMAAVVVHVGEVYKTGVASKQWVFVTDNSISTLNPEAANSILALSFGSPREDKDSAAPPVNHNLAGSTVGFCNIIKRKKDQMNELWIAEATENSTYYLTFDSRNCSHLKKTAASVQSWAKVSRSVISRLKEKVLNIVDAS</sequence>
<dbReference type="EMBL" id="CAMGYJ010000005">
    <property type="protein sequence ID" value="CAI0424117.1"/>
    <property type="molecule type" value="Genomic_DNA"/>
</dbReference>
<dbReference type="Gene3D" id="2.40.50.140">
    <property type="entry name" value="Nucleic acid-binding proteins"/>
    <property type="match status" value="3"/>
</dbReference>
<keyword evidence="3" id="KW-0238">DNA-binding</keyword>
<dbReference type="AlphaFoldDB" id="A0AAV0KPN9"/>
<dbReference type="GO" id="GO:0003677">
    <property type="term" value="F:DNA binding"/>
    <property type="evidence" value="ECO:0007669"/>
    <property type="project" value="UniProtKB-KW"/>
</dbReference>
<dbReference type="SUPFAM" id="SSF81872">
    <property type="entry name" value="BRCA2 helical domain"/>
    <property type="match status" value="1"/>
</dbReference>
<dbReference type="PROSITE" id="PS50138">
    <property type="entry name" value="BRCA2_REPEAT"/>
    <property type="match status" value="2"/>
</dbReference>
<dbReference type="CDD" id="cd04493">
    <property type="entry name" value="BRCA2DBD_OB1"/>
    <property type="match status" value="1"/>
</dbReference>
<gene>
    <name evidence="9" type="ORF">LITE_LOCUS19804</name>
</gene>
<dbReference type="InterPro" id="IPR015252">
    <property type="entry name" value="BRCA2_hlx"/>
</dbReference>
<keyword evidence="4" id="KW-0233">DNA recombination</keyword>
<feature type="region of interest" description="Disordered" evidence="6">
    <location>
        <begin position="188"/>
        <end position="207"/>
    </location>
</feature>
<keyword evidence="2" id="KW-0227">DNA damage</keyword>
<evidence type="ECO:0000256" key="1">
    <source>
        <dbReference type="ARBA" id="ARBA00022737"/>
    </source>
</evidence>
<organism evidence="9 10">
    <name type="scientific">Linum tenue</name>
    <dbReference type="NCBI Taxonomy" id="586396"/>
    <lineage>
        <taxon>Eukaryota</taxon>
        <taxon>Viridiplantae</taxon>
        <taxon>Streptophyta</taxon>
        <taxon>Embryophyta</taxon>
        <taxon>Tracheophyta</taxon>
        <taxon>Spermatophyta</taxon>
        <taxon>Magnoliopsida</taxon>
        <taxon>eudicotyledons</taxon>
        <taxon>Gunneridae</taxon>
        <taxon>Pentapetalae</taxon>
        <taxon>rosids</taxon>
        <taxon>fabids</taxon>
        <taxon>Malpighiales</taxon>
        <taxon>Linaceae</taxon>
        <taxon>Linum</taxon>
    </lineage>
</organism>
<dbReference type="InterPro" id="IPR002093">
    <property type="entry name" value="BRCA2_repeat"/>
</dbReference>
<evidence type="ECO:0000256" key="4">
    <source>
        <dbReference type="ARBA" id="ARBA00023172"/>
    </source>
</evidence>
<feature type="domain" description="Breast cancer type 2 susceptibility protein helical" evidence="8">
    <location>
        <begin position="468"/>
        <end position="588"/>
    </location>
</feature>
<evidence type="ECO:0000313" key="10">
    <source>
        <dbReference type="Proteomes" id="UP001154282"/>
    </source>
</evidence>
<dbReference type="PANTHER" id="PTHR11289">
    <property type="entry name" value="BREAST CANCER TYPE 2 SUSCEPTIBILITY PROTEIN BRCA2"/>
    <property type="match status" value="1"/>
</dbReference>
<evidence type="ECO:0008006" key="11">
    <source>
        <dbReference type="Google" id="ProtNLM"/>
    </source>
</evidence>
<comment type="caution">
    <text evidence="9">The sequence shown here is derived from an EMBL/GenBank/DDBJ whole genome shotgun (WGS) entry which is preliminary data.</text>
</comment>
<dbReference type="FunFam" id="2.40.50.140:FF:000262">
    <property type="entry name" value="Protein BREAST CANCER SUSCEPTIBILITY 2 homolog B"/>
    <property type="match status" value="1"/>
</dbReference>
<dbReference type="Pfam" id="PF09169">
    <property type="entry name" value="BRCA-2_helical"/>
    <property type="match status" value="1"/>
</dbReference>
<protein>
    <recommendedName>
        <fullName evidence="11">Tower domain-containing protein</fullName>
    </recommendedName>
</protein>
<name>A0AAV0KPN9_9ROSI</name>